<keyword evidence="2 4" id="KW-0547">Nucleotide-binding</keyword>
<dbReference type="PROSITE" id="PS50011">
    <property type="entry name" value="PROTEIN_KINASE_DOM"/>
    <property type="match status" value="1"/>
</dbReference>
<dbReference type="SUPFAM" id="SSF48452">
    <property type="entry name" value="TPR-like"/>
    <property type="match status" value="1"/>
</dbReference>
<dbReference type="Pfam" id="PF00211">
    <property type="entry name" value="Guanylate_cyc"/>
    <property type="match status" value="1"/>
</dbReference>
<reference evidence="7 8" key="1">
    <citation type="submission" date="2015-09" db="EMBL/GenBank/DDBJ databases">
        <title>Sorangium comparison.</title>
        <authorList>
            <person name="Zaburannyi N."/>
            <person name="Bunk B."/>
            <person name="Overmann J."/>
            <person name="Mueller R."/>
        </authorList>
    </citation>
    <scope>NUCLEOTIDE SEQUENCE [LARGE SCALE GENOMIC DNA]</scope>
    <source>
        <strain evidence="7 8">So ceGT47</strain>
    </source>
</reference>
<dbReference type="PANTHER" id="PTHR16305">
    <property type="entry name" value="TESTICULAR SOLUBLE ADENYLYL CYCLASE"/>
    <property type="match status" value="1"/>
</dbReference>
<dbReference type="Proteomes" id="UP000295781">
    <property type="component" value="Chromosome"/>
</dbReference>
<sequence length="1385" mass="149283">MLDNLNIPEAGGALRDRYELLDELGRGGFGTVYRAKQIATGQLVAVKVLRLDGGDSSSVEKLTARFRRETRLCGQLHHPNIVRLIDSGRTEAGTIYTVFEYVPGKNLRHVLAAEGALDPREARHLMLQVLDGLACAHALGVVHRDLKPSNLMIVPTGARRNALVLDFGIGALTDRAGFGDGVELTSTNEAVGTPGYAAPEQYRGARPTPRADLFAWGLVFLECLTGRRLFADMSIHQALLKLLGPEPIPLPAALAGHALGDLLRRVLVKDAAAREVDAAGVLRALDGCDLRGLERAELARPGGAPPRAPGGGATPTDGLVRTVARAQPAGDAGAALAAEARGASAPRLHGERRPFTALCVVLRATPERGRDVDVEDVDDLLGQGQAVVGDIARGFDGHVLGAAGEHVLVGFGYPNAREDDTPRAAQAALAIAAALRPLLAKRAIGAELRMGIHAGVMVARFDDPGRSAATPALGVTSQVAMQLAALAAPGTIAVSATAQRSLVQSAFALDPEGVRYVAGLARPVPIFTLREARRPEQPISSSSAGRRQVSVVGREPEIDLLLQCWAKARGGAGRCVLLIGEPGIGKSRLTRELDRRLQGEAHLRLECRCTPDTTNRALHPIIELLEQLLDCGPAAPPEERLRRVEAVLERYGFNLADSVPLFGALLSIPTGDRYAALDVSPQKQKELTLDATLALLCEMAEIAPLVLVVEDLHWADPTTLELLSALVSEAPSSPALVLLTARPELRPPWPPSGVLQIQLGRLDRRHVDELAGRSAGDAALPPEVLDRIADRADGVPLFVEELVRALIESGALARRDGRYELARSLADLDIPSTLRSLLMARLDRLGPAKQTAQIAAALGREFSLDVLAAVSPDGATVEDDLAALVASDLVHRRRRARNPLYVFKHALVRDAAYESLPRRARQAVHRQIARVLEQRFPEAVEDRPELLAMHHAAAAQMREAIAYAQRAAMRELMRSANAEAIGHARQAAGWLPAIEDERQRAELELGLNGILTPALMSTCGWADEAIRSTVERSQALIHLLGDSPHAVPTLWALIVYHHTRGVDRQTAWALARRLHEATERSSDTGHRVAAHIAMAMCQWIEGRYPEARALSERTLALYDPAEHRRHALVYGLDERVTAHLLLSQICHALGDTEATDAHLRAASDWSRELNIAGSVALSLLYASLIHQQRRDVERTLETTGALTEITERYGLVAHMNYGGVVRGWALRDAEQGRRHLAALEASGHELGLTYYRAVVAETEAMLGDHAAAVARLDRCLRHAQESGEHYYLSEVLRLKGTLLLDADRDAGEACLREAIEAARAQGAETYRRGATIALCRSLGHRGRGGEARALLAALLEGRPGGAPTPALLEARRLLQEIDARPEGPV</sequence>
<dbReference type="CDD" id="cd14014">
    <property type="entry name" value="STKc_PknB_like"/>
    <property type="match status" value="1"/>
</dbReference>
<evidence type="ECO:0000313" key="7">
    <source>
        <dbReference type="EMBL" id="AUX23793.1"/>
    </source>
</evidence>
<feature type="binding site" evidence="4">
    <location>
        <position position="47"/>
    </location>
    <ligand>
        <name>ATP</name>
        <dbReference type="ChEBI" id="CHEBI:30616"/>
    </ligand>
</feature>
<dbReference type="GO" id="GO:0016020">
    <property type="term" value="C:membrane"/>
    <property type="evidence" value="ECO:0007669"/>
    <property type="project" value="UniProtKB-SubCell"/>
</dbReference>
<dbReference type="Pfam" id="PF13191">
    <property type="entry name" value="AAA_16"/>
    <property type="match status" value="1"/>
</dbReference>
<dbReference type="EMBL" id="CP012670">
    <property type="protein sequence ID" value="AUX23793.1"/>
    <property type="molecule type" value="Genomic_DNA"/>
</dbReference>
<evidence type="ECO:0000259" key="6">
    <source>
        <dbReference type="PROSITE" id="PS50125"/>
    </source>
</evidence>
<dbReference type="SMART" id="SM00220">
    <property type="entry name" value="S_TKc"/>
    <property type="match status" value="1"/>
</dbReference>
<dbReference type="GO" id="GO:0005737">
    <property type="term" value="C:cytoplasm"/>
    <property type="evidence" value="ECO:0007669"/>
    <property type="project" value="TreeGrafter"/>
</dbReference>
<feature type="domain" description="Guanylate cyclase" evidence="6">
    <location>
        <begin position="355"/>
        <end position="484"/>
    </location>
</feature>
<keyword evidence="7" id="KW-0808">Transferase</keyword>
<evidence type="ECO:0000313" key="8">
    <source>
        <dbReference type="Proteomes" id="UP000295781"/>
    </source>
</evidence>
<dbReference type="GO" id="GO:0005524">
    <property type="term" value="F:ATP binding"/>
    <property type="evidence" value="ECO:0007669"/>
    <property type="project" value="UniProtKB-UniRule"/>
</dbReference>
<gene>
    <name evidence="7" type="ORF">SOCEGT47_043230</name>
</gene>
<dbReference type="InterPro" id="IPR027417">
    <property type="entry name" value="P-loop_NTPase"/>
</dbReference>
<comment type="subcellular location">
    <subcellularLocation>
        <location evidence="1">Membrane</location>
        <topology evidence="1">Single-pass membrane protein</topology>
    </subcellularLocation>
</comment>
<evidence type="ECO:0000256" key="2">
    <source>
        <dbReference type="ARBA" id="ARBA00022741"/>
    </source>
</evidence>
<dbReference type="SUPFAM" id="SSF56112">
    <property type="entry name" value="Protein kinase-like (PK-like)"/>
    <property type="match status" value="1"/>
</dbReference>
<dbReference type="NCBIfam" id="TIGR03903">
    <property type="entry name" value="TOMM_kin_cyc"/>
    <property type="match status" value="1"/>
</dbReference>
<dbReference type="Gene3D" id="1.10.510.10">
    <property type="entry name" value="Transferase(Phosphotransferase) domain 1"/>
    <property type="match status" value="1"/>
</dbReference>
<keyword evidence="7" id="KW-0418">Kinase</keyword>
<dbReference type="InterPro" id="IPR000719">
    <property type="entry name" value="Prot_kinase_dom"/>
</dbReference>
<dbReference type="InterPro" id="IPR011009">
    <property type="entry name" value="Kinase-like_dom_sf"/>
</dbReference>
<dbReference type="Gene3D" id="3.40.50.300">
    <property type="entry name" value="P-loop containing nucleotide triphosphate hydrolases"/>
    <property type="match status" value="1"/>
</dbReference>
<dbReference type="InterPro" id="IPR023889">
    <property type="entry name" value="TOMM_kin_cyc"/>
</dbReference>
<dbReference type="InterPro" id="IPR029787">
    <property type="entry name" value="Nucleotide_cyclase"/>
</dbReference>
<dbReference type="GO" id="GO:0035556">
    <property type="term" value="P:intracellular signal transduction"/>
    <property type="evidence" value="ECO:0007669"/>
    <property type="project" value="InterPro"/>
</dbReference>
<accession>A0A4P2Q4E1</accession>
<evidence type="ECO:0000256" key="1">
    <source>
        <dbReference type="ARBA" id="ARBA00004167"/>
    </source>
</evidence>
<dbReference type="Pfam" id="PF00069">
    <property type="entry name" value="Pkinase"/>
    <property type="match status" value="1"/>
</dbReference>
<dbReference type="InterPro" id="IPR008271">
    <property type="entry name" value="Ser/Thr_kinase_AS"/>
</dbReference>
<keyword evidence="3 4" id="KW-0067">ATP-binding</keyword>
<dbReference type="PROSITE" id="PS00107">
    <property type="entry name" value="PROTEIN_KINASE_ATP"/>
    <property type="match status" value="1"/>
</dbReference>
<dbReference type="PROSITE" id="PS00108">
    <property type="entry name" value="PROTEIN_KINASE_ST"/>
    <property type="match status" value="1"/>
</dbReference>
<dbReference type="InterPro" id="IPR001054">
    <property type="entry name" value="A/G_cyclase"/>
</dbReference>
<dbReference type="InterPro" id="IPR011990">
    <property type="entry name" value="TPR-like_helical_dom_sf"/>
</dbReference>
<dbReference type="PROSITE" id="PS50125">
    <property type="entry name" value="GUANYLATE_CYCLASE_2"/>
    <property type="match status" value="1"/>
</dbReference>
<organism evidence="7 8">
    <name type="scientific">Sorangium cellulosum</name>
    <name type="common">Polyangium cellulosum</name>
    <dbReference type="NCBI Taxonomy" id="56"/>
    <lineage>
        <taxon>Bacteria</taxon>
        <taxon>Pseudomonadati</taxon>
        <taxon>Myxococcota</taxon>
        <taxon>Polyangia</taxon>
        <taxon>Polyangiales</taxon>
        <taxon>Polyangiaceae</taxon>
        <taxon>Sorangium</taxon>
    </lineage>
</organism>
<dbReference type="InterPro" id="IPR017441">
    <property type="entry name" value="Protein_kinase_ATP_BS"/>
</dbReference>
<evidence type="ECO:0000256" key="3">
    <source>
        <dbReference type="ARBA" id="ARBA00022840"/>
    </source>
</evidence>
<feature type="domain" description="Protein kinase" evidence="5">
    <location>
        <begin position="18"/>
        <end position="286"/>
    </location>
</feature>
<dbReference type="GO" id="GO:0004674">
    <property type="term" value="F:protein serine/threonine kinase activity"/>
    <property type="evidence" value="ECO:0007669"/>
    <property type="project" value="UniProtKB-EC"/>
</dbReference>
<evidence type="ECO:0000256" key="4">
    <source>
        <dbReference type="PROSITE-ProRule" id="PRU10141"/>
    </source>
</evidence>
<dbReference type="RefSeq" id="WP_129349225.1">
    <property type="nucleotide sequence ID" value="NZ_CP012670.1"/>
</dbReference>
<dbReference type="GO" id="GO:0004016">
    <property type="term" value="F:adenylate cyclase activity"/>
    <property type="evidence" value="ECO:0007669"/>
    <property type="project" value="UniProtKB-ARBA"/>
</dbReference>
<protein>
    <submittedName>
        <fullName evidence="7">Protein kinase</fullName>
        <ecNumber evidence="7">2.7.11.1</ecNumber>
    </submittedName>
</protein>
<dbReference type="GO" id="GO:0009190">
    <property type="term" value="P:cyclic nucleotide biosynthetic process"/>
    <property type="evidence" value="ECO:0007669"/>
    <property type="project" value="InterPro"/>
</dbReference>
<evidence type="ECO:0000259" key="5">
    <source>
        <dbReference type="PROSITE" id="PS50011"/>
    </source>
</evidence>
<dbReference type="EC" id="2.7.11.1" evidence="7"/>
<name>A0A4P2Q4E1_SORCE</name>
<dbReference type="PANTHER" id="PTHR16305:SF28">
    <property type="entry name" value="GUANYLATE CYCLASE DOMAIN-CONTAINING PROTEIN"/>
    <property type="match status" value="1"/>
</dbReference>
<proteinExistence type="predicted"/>
<dbReference type="InterPro" id="IPR041664">
    <property type="entry name" value="AAA_16"/>
</dbReference>
<dbReference type="Gene3D" id="3.30.70.1230">
    <property type="entry name" value="Nucleotide cyclase"/>
    <property type="match status" value="1"/>
</dbReference>
<dbReference type="SUPFAM" id="SSF52540">
    <property type="entry name" value="P-loop containing nucleoside triphosphate hydrolases"/>
    <property type="match status" value="1"/>
</dbReference>
<dbReference type="OrthoDB" id="222290at2"/>
<dbReference type="SUPFAM" id="SSF55073">
    <property type="entry name" value="Nucleotide cyclase"/>
    <property type="match status" value="1"/>
</dbReference>